<protein>
    <submittedName>
        <fullName evidence="2">C-type lectin domain-containing protein</fullName>
    </submittedName>
</protein>
<proteinExistence type="predicted"/>
<evidence type="ECO:0000313" key="2">
    <source>
        <dbReference type="WBParaSite" id="ES5_v2.g13515.t1"/>
    </source>
</evidence>
<organism evidence="1 2">
    <name type="scientific">Panagrolaimus sp. ES5</name>
    <dbReference type="NCBI Taxonomy" id="591445"/>
    <lineage>
        <taxon>Eukaryota</taxon>
        <taxon>Metazoa</taxon>
        <taxon>Ecdysozoa</taxon>
        <taxon>Nematoda</taxon>
        <taxon>Chromadorea</taxon>
        <taxon>Rhabditida</taxon>
        <taxon>Tylenchina</taxon>
        <taxon>Panagrolaimomorpha</taxon>
        <taxon>Panagrolaimoidea</taxon>
        <taxon>Panagrolaimidae</taxon>
        <taxon>Panagrolaimus</taxon>
    </lineage>
</organism>
<dbReference type="WBParaSite" id="ES5_v2.g13515.t1">
    <property type="protein sequence ID" value="ES5_v2.g13515.t1"/>
    <property type="gene ID" value="ES5_v2.g13515"/>
</dbReference>
<evidence type="ECO:0000313" key="1">
    <source>
        <dbReference type="Proteomes" id="UP000887579"/>
    </source>
</evidence>
<accession>A0AC34F8U9</accession>
<reference evidence="2" key="1">
    <citation type="submission" date="2022-11" db="UniProtKB">
        <authorList>
            <consortium name="WormBaseParasite"/>
        </authorList>
    </citation>
    <scope>IDENTIFICATION</scope>
</reference>
<name>A0AC34F8U9_9BILA</name>
<dbReference type="Proteomes" id="UP000887579">
    <property type="component" value="Unplaced"/>
</dbReference>
<sequence>MLTKLVFLLQFFVANSFCPNGTIKWESKCYLFQNDKSGFAKAELACNTMGGNLVSIHDAFTNDIIGQEAQTYFSNEDDDFWIGLNNLNFDQSWRWTDGTDINFTDWGRGQPVNDSGNNCVALSTLNGYWSNENCFKFLPFVCELTDKSNSNVTSTSTPTTTSISTLSTNIVNSEYFCQQNGGHSISIHSAEDQQFIISMGLNDSVSSWTGLYSNDNETTWQWTDGTPVDYLSCCYNRTSVYVQQKCIMITDSLLLNLPCNRNSYSACKKTIFATTAAPPVRNCSEGWLQFNNSCYLSGSYWYDWQTAENFCIQLGGHLASVHSSEEERYIWCKFKRKFFIAR</sequence>